<accession>Q7S3R3</accession>
<gene>
    <name evidence="3" type="ORF">NCU04954</name>
</gene>
<evidence type="ECO:0000313" key="4">
    <source>
        <dbReference type="Proteomes" id="UP000001805"/>
    </source>
</evidence>
<dbReference type="Proteomes" id="UP000001805">
    <property type="component" value="Chromosome 4, Linkage Group IV"/>
</dbReference>
<dbReference type="HOGENOM" id="CLU_031888_0_0_1"/>
<organism evidence="3 4">
    <name type="scientific">Neurospora crassa (strain ATCC 24698 / 74-OR23-1A / CBS 708.71 / DSM 1257 / FGSC 987)</name>
    <dbReference type="NCBI Taxonomy" id="367110"/>
    <lineage>
        <taxon>Eukaryota</taxon>
        <taxon>Fungi</taxon>
        <taxon>Dikarya</taxon>
        <taxon>Ascomycota</taxon>
        <taxon>Pezizomycotina</taxon>
        <taxon>Sordariomycetes</taxon>
        <taxon>Sordariomycetidae</taxon>
        <taxon>Sordariales</taxon>
        <taxon>Sordariaceae</taxon>
        <taxon>Neurospora</taxon>
    </lineage>
</organism>
<evidence type="ECO:0000256" key="1">
    <source>
        <dbReference type="SAM" id="MobiDB-lite"/>
    </source>
</evidence>
<dbReference type="OMA" id="YMEVLYP"/>
<feature type="compositionally biased region" description="Gly residues" evidence="1">
    <location>
        <begin position="178"/>
        <end position="194"/>
    </location>
</feature>
<dbReference type="GeneID" id="3875540"/>
<dbReference type="OrthoDB" id="5307821at2759"/>
<evidence type="ECO:0000313" key="3">
    <source>
        <dbReference type="EMBL" id="EAA30166.1"/>
    </source>
</evidence>
<dbReference type="EMBL" id="CM002239">
    <property type="protein sequence ID" value="EAA30166.1"/>
    <property type="molecule type" value="Genomic_DNA"/>
</dbReference>
<feature type="compositionally biased region" description="Polar residues" evidence="1">
    <location>
        <begin position="266"/>
        <end position="285"/>
    </location>
</feature>
<dbReference type="STRING" id="367110.Q7S3R3"/>
<proteinExistence type="predicted"/>
<dbReference type="AlphaFoldDB" id="Q7S3R3"/>
<evidence type="ECO:0000259" key="2">
    <source>
        <dbReference type="Pfam" id="PF12776"/>
    </source>
</evidence>
<dbReference type="InParanoid" id="Q7S3R3"/>
<feature type="region of interest" description="Disordered" evidence="1">
    <location>
        <begin position="1"/>
        <end position="24"/>
    </location>
</feature>
<name>Q7S3R3_NEUCR</name>
<dbReference type="PaxDb" id="5141-EFNCRP00000004856"/>
<feature type="region of interest" description="Disordered" evidence="1">
    <location>
        <begin position="154"/>
        <end position="341"/>
    </location>
</feature>
<dbReference type="Pfam" id="PF12776">
    <property type="entry name" value="Myb_DNA-bind_3"/>
    <property type="match status" value="1"/>
</dbReference>
<protein>
    <recommendedName>
        <fullName evidence="2">Myb/SANT-like domain-containing protein</fullName>
    </recommendedName>
</protein>
<sequence length="424" mass="46428">MSDDPFPASAPGAGPPALAPGKHRGPRFSWNSAYETTFFTSLCESVHLGLREGNTFKPEAWDRALQALITHHNAYANKGHLINKSDNARKKFRLWRGLREDPDFHYDVMTRTVNASEEAWARHLQMEPLSRSLRGRPFEHEELYEILFPDVIGSGGAPKRLTKQRPRKTNDNLNPSGPGLGPGSSSGSGHGHGPGHADQDAPNTTIMNLLADQSYGNPHPQAHMPPPPPPPPVHSASAPLPSPIPAPVLAPIPTPPTLPSSQTPSHSRPNLSAHQPRNNPSTSALTPPEENPVQNRRRPHMPDSSGSSGSTNAEKRRRTASNSVDHASQPPGIASSSAVSSLSTPDAVTALAEVLRFPKPKLSWAEQAVEIFFRDFAQEDMDFQLKVAEKALTDENKAMVFCKMPNHVRKHWIKRLREAHNRSI</sequence>
<dbReference type="KEGG" id="ncr:NCU04954"/>
<feature type="compositionally biased region" description="Pro residues" evidence="1">
    <location>
        <begin position="223"/>
        <end position="233"/>
    </location>
</feature>
<dbReference type="PANTHER" id="PTHR46929:SF3">
    <property type="entry name" value="MYB_SANT-LIKE DOMAIN-CONTAINING PROTEIN"/>
    <property type="match status" value="1"/>
</dbReference>
<keyword evidence="4" id="KW-1185">Reference proteome</keyword>
<dbReference type="InterPro" id="IPR024752">
    <property type="entry name" value="Myb/SANT-like_dom"/>
</dbReference>
<feature type="domain" description="Myb/SANT-like" evidence="2">
    <location>
        <begin position="29"/>
        <end position="123"/>
    </location>
</feature>
<reference evidence="3 4" key="1">
    <citation type="journal article" date="2003" name="Nature">
        <title>The genome sequence of the filamentous fungus Neurospora crassa.</title>
        <authorList>
            <person name="Galagan J.E."/>
            <person name="Calvo S.E."/>
            <person name="Borkovich K.A."/>
            <person name="Selker E.U."/>
            <person name="Read N.D."/>
            <person name="Jaffe D."/>
            <person name="FitzHugh W."/>
            <person name="Ma L.J."/>
            <person name="Smirnov S."/>
            <person name="Purcell S."/>
            <person name="Rehman B."/>
            <person name="Elkins T."/>
            <person name="Engels R."/>
            <person name="Wang S."/>
            <person name="Nielsen C.B."/>
            <person name="Butler J."/>
            <person name="Endrizzi M."/>
            <person name="Qui D."/>
            <person name="Ianakiev P."/>
            <person name="Bell-Pedersen D."/>
            <person name="Nelson M.A."/>
            <person name="Werner-Washburne M."/>
            <person name="Selitrennikoff C.P."/>
            <person name="Kinsey J.A."/>
            <person name="Braun E.L."/>
            <person name="Zelter A."/>
            <person name="Schulte U."/>
            <person name="Kothe G.O."/>
            <person name="Jedd G."/>
            <person name="Mewes W."/>
            <person name="Staben C."/>
            <person name="Marcotte E."/>
            <person name="Greenberg D."/>
            <person name="Roy A."/>
            <person name="Foley K."/>
            <person name="Naylor J."/>
            <person name="Stange-Thomann N."/>
            <person name="Barrett R."/>
            <person name="Gnerre S."/>
            <person name="Kamal M."/>
            <person name="Kamvysselis M."/>
            <person name="Mauceli E."/>
            <person name="Bielke C."/>
            <person name="Rudd S."/>
            <person name="Frishman D."/>
            <person name="Krystofova S."/>
            <person name="Rasmussen C."/>
            <person name="Metzenberg R.L."/>
            <person name="Perkins D.D."/>
            <person name="Kroken S."/>
            <person name="Cogoni C."/>
            <person name="Macino G."/>
            <person name="Catcheside D."/>
            <person name="Li W."/>
            <person name="Pratt R.J."/>
            <person name="Osmani S.A."/>
            <person name="DeSouza C.P."/>
            <person name="Glass L."/>
            <person name="Orbach M.J."/>
            <person name="Berglund J.A."/>
            <person name="Voelker R."/>
            <person name="Yarden O."/>
            <person name="Plamann M."/>
            <person name="Seiler S."/>
            <person name="Dunlap J."/>
            <person name="Radford A."/>
            <person name="Aramayo R."/>
            <person name="Natvig D.O."/>
            <person name="Alex L.A."/>
            <person name="Mannhaupt G."/>
            <person name="Ebbole D.J."/>
            <person name="Freitag M."/>
            <person name="Paulsen I."/>
            <person name="Sachs M.S."/>
            <person name="Lander E.S."/>
            <person name="Nusbaum C."/>
            <person name="Birren B."/>
        </authorList>
    </citation>
    <scope>NUCLEOTIDE SEQUENCE [LARGE SCALE GENOMIC DNA]</scope>
    <source>
        <strain evidence="4">ATCC 24698 / 74-OR23-1A / CBS 708.71 / DSM 1257 / FGSC 987</strain>
    </source>
</reference>
<dbReference type="RefSeq" id="XP_959402.1">
    <property type="nucleotide sequence ID" value="XM_954309.3"/>
</dbReference>
<feature type="compositionally biased region" description="Pro residues" evidence="1">
    <location>
        <begin position="240"/>
        <end position="258"/>
    </location>
</feature>
<dbReference type="PANTHER" id="PTHR46929">
    <property type="entry name" value="EXPRESSED PROTEIN"/>
    <property type="match status" value="1"/>
</dbReference>
<dbReference type="VEuPathDB" id="FungiDB:NCU04954"/>